<sequence length="310" mass="33164">MTRRRDPDVAAEWIRGAFGWIVIALVAILVIPLAIIAGIGVAQGTVPSSDAGGIFGAGPGYPVFPPPYWLLWIPALGALALSIATWRYPGQFMDSLFSARWDLGIVSFFGASTTLAASVMFGAPYLWIVLGAVVPWVLALLVVLSRGVWDAVSDAAAAFRPTKKADTRRPREEQKDRASIPALQITADGDTWKRSRQHLTLQDGDPRKLSVDIFDSATNDLGLARALVRAIDGEDAIPPRSTPFTAGPGTAVRTVRTLAGRGTPTVTATWHWDDGKRAVLMTVEGVEPDRFAAVEAELDRLAGGIRIGSA</sequence>
<evidence type="ECO:0000256" key="1">
    <source>
        <dbReference type="SAM" id="Phobius"/>
    </source>
</evidence>
<dbReference type="RefSeq" id="WP_261607232.1">
    <property type="nucleotide sequence ID" value="NZ_JAODOR010000011.1"/>
</dbReference>
<evidence type="ECO:0000313" key="2">
    <source>
        <dbReference type="EMBL" id="MCT9002697.1"/>
    </source>
</evidence>
<name>A0ABT2PDM1_9MICO</name>
<feature type="transmembrane region" description="Helical" evidence="1">
    <location>
        <begin position="101"/>
        <end position="119"/>
    </location>
</feature>
<feature type="transmembrane region" description="Helical" evidence="1">
    <location>
        <begin position="125"/>
        <end position="144"/>
    </location>
</feature>
<keyword evidence="3" id="KW-1185">Reference proteome</keyword>
<reference evidence="2 3" key="1">
    <citation type="journal article" date="2024" name="Int. J. Syst. Evol. Microbiol.">
        <title>Microbacterium memoriense sp. nov., a member of the Actinomycetota from marine beach sediment of the north coast of Portugal.</title>
        <authorList>
            <person name="Santos J.D.N.D."/>
            <person name="Klimek D."/>
            <person name="Calusinska M."/>
            <person name="Lobo-da-Cunha A."/>
            <person name="Catita J."/>
            <person name="Goncalves H."/>
            <person name="Gonzalez I."/>
            <person name="Lage O.M."/>
        </authorList>
    </citation>
    <scope>NUCLEOTIDE SEQUENCE [LARGE SCALE GENOMIC DNA]</scope>
    <source>
        <strain evidence="2 3">PMIC_1C1B</strain>
    </source>
</reference>
<accession>A0ABT2PDM1</accession>
<organism evidence="2 3">
    <name type="scientific">Microbacterium memoriense</name>
    <dbReference type="NCBI Taxonomy" id="2978350"/>
    <lineage>
        <taxon>Bacteria</taxon>
        <taxon>Bacillati</taxon>
        <taxon>Actinomycetota</taxon>
        <taxon>Actinomycetes</taxon>
        <taxon>Micrococcales</taxon>
        <taxon>Microbacteriaceae</taxon>
        <taxon>Microbacterium</taxon>
    </lineage>
</organism>
<proteinExistence type="predicted"/>
<dbReference type="EMBL" id="JAODOR010000011">
    <property type="protein sequence ID" value="MCT9002697.1"/>
    <property type="molecule type" value="Genomic_DNA"/>
</dbReference>
<comment type="caution">
    <text evidence="2">The sequence shown here is derived from an EMBL/GenBank/DDBJ whole genome shotgun (WGS) entry which is preliminary data.</text>
</comment>
<feature type="transmembrane region" description="Helical" evidence="1">
    <location>
        <begin position="20"/>
        <end position="42"/>
    </location>
</feature>
<evidence type="ECO:0000313" key="3">
    <source>
        <dbReference type="Proteomes" id="UP001300496"/>
    </source>
</evidence>
<keyword evidence="1" id="KW-1133">Transmembrane helix</keyword>
<dbReference type="Proteomes" id="UP001300496">
    <property type="component" value="Unassembled WGS sequence"/>
</dbReference>
<keyword evidence="1" id="KW-0472">Membrane</keyword>
<keyword evidence="1" id="KW-0812">Transmembrane</keyword>
<gene>
    <name evidence="2" type="ORF">N4R40_10015</name>
</gene>
<protein>
    <submittedName>
        <fullName evidence="2">Uncharacterized protein</fullName>
    </submittedName>
</protein>
<feature type="transmembrane region" description="Helical" evidence="1">
    <location>
        <begin position="69"/>
        <end position="89"/>
    </location>
</feature>